<keyword evidence="1" id="KW-0433">Leucine-rich repeat</keyword>
<dbReference type="SMART" id="SM00369">
    <property type="entry name" value="LRR_TYP"/>
    <property type="match status" value="2"/>
</dbReference>
<evidence type="ECO:0000256" key="3">
    <source>
        <dbReference type="ARBA" id="ARBA00022737"/>
    </source>
</evidence>
<keyword evidence="5" id="KW-1133">Transmembrane helix</keyword>
<dbReference type="InterPro" id="IPR032675">
    <property type="entry name" value="LRR_dom_sf"/>
</dbReference>
<dbReference type="Gene3D" id="3.80.10.10">
    <property type="entry name" value="Ribonuclease Inhibitor"/>
    <property type="match status" value="2"/>
</dbReference>
<dbReference type="PROSITE" id="PS51450">
    <property type="entry name" value="LRR"/>
    <property type="match status" value="1"/>
</dbReference>
<evidence type="ECO:0000256" key="1">
    <source>
        <dbReference type="ARBA" id="ARBA00022614"/>
    </source>
</evidence>
<keyword evidence="3" id="KW-0677">Repeat</keyword>
<sequence>PLSALFRTLSTAGRWRELAESEDSPHARLKAVMKNLDQYGRRLDQDSLILRLPHNNLSSLGKTELSNLSSLELLDLSQNHFSTLPPGAFSGLSLVTPDHNNSEVTKGLNGSQGSVGLDLSSNGLLWLPKGVLDGLQRLAWLSLASNRLVALDRVTFEPLVGLQQLQLAGNPWECDCKLRDFKHWMEWMIYRDGQVDVMQCSLPGDLKGRDIRSVPAEMFSYCLHNPTRNGPTGYATRPPCPPGRISSNEDCVRQRYRPISVRRAHGTQIIAGVVCGTVCVMMVVAASYGCVYASLMARYQRHMKRRGQPLMAESGADTDIEDGQVSSPTSPEETPPKEACGIVHGYRISSF</sequence>
<dbReference type="SMART" id="SM00082">
    <property type="entry name" value="LRRCT"/>
    <property type="match status" value="1"/>
</dbReference>
<feature type="region of interest" description="Disordered" evidence="4">
    <location>
        <begin position="311"/>
        <end position="339"/>
    </location>
</feature>
<accession>A0A7N8XHN6</accession>
<reference evidence="7" key="2">
    <citation type="submission" date="2025-09" db="UniProtKB">
        <authorList>
            <consortium name="Ensembl"/>
        </authorList>
    </citation>
    <scope>IDENTIFICATION</scope>
</reference>
<keyword evidence="5" id="KW-0812">Transmembrane</keyword>
<feature type="domain" description="LRRCT" evidence="6">
    <location>
        <begin position="170"/>
        <end position="223"/>
    </location>
</feature>
<evidence type="ECO:0000256" key="2">
    <source>
        <dbReference type="ARBA" id="ARBA00022729"/>
    </source>
</evidence>
<feature type="transmembrane region" description="Helical" evidence="5">
    <location>
        <begin position="269"/>
        <end position="295"/>
    </location>
</feature>
<dbReference type="PANTHER" id="PTHR24369:SF175">
    <property type="entry name" value="LEUCINE RICH REPEATS AND TRANSMEMBRANE DOMAINS 2"/>
    <property type="match status" value="1"/>
</dbReference>
<proteinExistence type="predicted"/>
<dbReference type="GeneTree" id="ENSGT00940000157572"/>
<dbReference type="InterPro" id="IPR050541">
    <property type="entry name" value="LRR_TM_domain-containing"/>
</dbReference>
<dbReference type="InterPro" id="IPR001611">
    <property type="entry name" value="Leu-rich_rpt"/>
</dbReference>
<keyword evidence="2" id="KW-0732">Signal</keyword>
<dbReference type="InterPro" id="IPR003591">
    <property type="entry name" value="Leu-rich_rpt_typical-subtyp"/>
</dbReference>
<evidence type="ECO:0000256" key="4">
    <source>
        <dbReference type="SAM" id="MobiDB-lite"/>
    </source>
</evidence>
<organism evidence="7 8">
    <name type="scientific">Mastacembelus armatus</name>
    <name type="common">zig-zag eel</name>
    <dbReference type="NCBI Taxonomy" id="205130"/>
    <lineage>
        <taxon>Eukaryota</taxon>
        <taxon>Metazoa</taxon>
        <taxon>Chordata</taxon>
        <taxon>Craniata</taxon>
        <taxon>Vertebrata</taxon>
        <taxon>Euteleostomi</taxon>
        <taxon>Actinopterygii</taxon>
        <taxon>Neopterygii</taxon>
        <taxon>Teleostei</taxon>
        <taxon>Neoteleostei</taxon>
        <taxon>Acanthomorphata</taxon>
        <taxon>Anabantaria</taxon>
        <taxon>Synbranchiformes</taxon>
        <taxon>Mastacembelidae</taxon>
        <taxon>Mastacembelus</taxon>
    </lineage>
</organism>
<dbReference type="Pfam" id="PF13855">
    <property type="entry name" value="LRR_8"/>
    <property type="match status" value="2"/>
</dbReference>
<dbReference type="Ensembl" id="ENSMAMT00000063319.1">
    <property type="protein sequence ID" value="ENSMAMP00000049236.1"/>
    <property type="gene ID" value="ENSMAMG00000022714.2"/>
</dbReference>
<protein>
    <submittedName>
        <fullName evidence="7">Leucine-rich repeat and transmembrane domain-containing protein 2-like</fullName>
    </submittedName>
</protein>
<dbReference type="InterPro" id="IPR000483">
    <property type="entry name" value="Cys-rich_flank_reg_C"/>
</dbReference>
<dbReference type="SUPFAM" id="SSF52058">
    <property type="entry name" value="L domain-like"/>
    <property type="match status" value="1"/>
</dbReference>
<dbReference type="PANTHER" id="PTHR24369">
    <property type="entry name" value="ANTIGEN BSP, PUTATIVE-RELATED"/>
    <property type="match status" value="1"/>
</dbReference>
<keyword evidence="8" id="KW-1185">Reference proteome</keyword>
<name>A0A7N8XHN6_9TELE</name>
<reference evidence="7" key="1">
    <citation type="submission" date="2025-08" db="UniProtKB">
        <authorList>
            <consortium name="Ensembl"/>
        </authorList>
    </citation>
    <scope>IDENTIFICATION</scope>
</reference>
<evidence type="ECO:0000256" key="5">
    <source>
        <dbReference type="SAM" id="Phobius"/>
    </source>
</evidence>
<evidence type="ECO:0000259" key="6">
    <source>
        <dbReference type="SMART" id="SM00082"/>
    </source>
</evidence>
<dbReference type="GO" id="GO:0005886">
    <property type="term" value="C:plasma membrane"/>
    <property type="evidence" value="ECO:0007669"/>
    <property type="project" value="TreeGrafter"/>
</dbReference>
<dbReference type="Proteomes" id="UP000261640">
    <property type="component" value="Unplaced"/>
</dbReference>
<keyword evidence="5" id="KW-0472">Membrane</keyword>
<dbReference type="AlphaFoldDB" id="A0A7N8XHN6"/>
<evidence type="ECO:0000313" key="8">
    <source>
        <dbReference type="Proteomes" id="UP000261640"/>
    </source>
</evidence>
<evidence type="ECO:0000313" key="7">
    <source>
        <dbReference type="Ensembl" id="ENSMAMP00000049236.1"/>
    </source>
</evidence>